<protein>
    <recommendedName>
        <fullName evidence="3">DUF2993 domain-containing protein</fullName>
    </recommendedName>
</protein>
<evidence type="ECO:0000313" key="2">
    <source>
        <dbReference type="Proteomes" id="UP001501645"/>
    </source>
</evidence>
<dbReference type="Pfam" id="PF11209">
    <property type="entry name" value="LmeA"/>
    <property type="match status" value="1"/>
</dbReference>
<name>A0ABP9ACY1_9MICO</name>
<comment type="caution">
    <text evidence="1">The sequence shown here is derived from an EMBL/GenBank/DDBJ whole genome shotgun (WGS) entry which is preliminary data.</text>
</comment>
<proteinExistence type="predicted"/>
<dbReference type="EMBL" id="BAABKO010000004">
    <property type="protein sequence ID" value="GAA4778732.1"/>
    <property type="molecule type" value="Genomic_DNA"/>
</dbReference>
<evidence type="ECO:0008006" key="3">
    <source>
        <dbReference type="Google" id="ProtNLM"/>
    </source>
</evidence>
<keyword evidence="2" id="KW-1185">Reference proteome</keyword>
<reference evidence="2" key="1">
    <citation type="journal article" date="2019" name="Int. J. Syst. Evol. Microbiol.">
        <title>The Global Catalogue of Microorganisms (GCM) 10K type strain sequencing project: providing services to taxonomists for standard genome sequencing and annotation.</title>
        <authorList>
            <consortium name="The Broad Institute Genomics Platform"/>
            <consortium name="The Broad Institute Genome Sequencing Center for Infectious Disease"/>
            <person name="Wu L."/>
            <person name="Ma J."/>
        </authorList>
    </citation>
    <scope>NUCLEOTIDE SEQUENCE [LARGE SCALE GENOMIC DNA]</scope>
    <source>
        <strain evidence="2">JCM 18537</strain>
    </source>
</reference>
<gene>
    <name evidence="1" type="ORF">GCM10023351_24600</name>
</gene>
<dbReference type="Proteomes" id="UP001501645">
    <property type="component" value="Unassembled WGS sequence"/>
</dbReference>
<evidence type="ECO:0000313" key="1">
    <source>
        <dbReference type="EMBL" id="GAA4778732.1"/>
    </source>
</evidence>
<dbReference type="InterPro" id="IPR021373">
    <property type="entry name" value="DUF2993"/>
</dbReference>
<accession>A0ABP9ACY1</accession>
<organism evidence="1 2">
    <name type="scientific">Microbacterium gilvum</name>
    <dbReference type="NCBI Taxonomy" id="1336204"/>
    <lineage>
        <taxon>Bacteria</taxon>
        <taxon>Bacillati</taxon>
        <taxon>Actinomycetota</taxon>
        <taxon>Actinomycetes</taxon>
        <taxon>Micrococcales</taxon>
        <taxon>Microbacteriaceae</taxon>
        <taxon>Microbacterium</taxon>
    </lineage>
</organism>
<sequence>MASRRTARTLLIAGAVVVAAVAAFFVGDAIARAVVQDRVREAVVTELALPADHPVDVAVGGLVLPQLLAGRLDDLAISADDVAFEGLTGDVAVRAHGVPVSGDDLSALGGTARISMDADDVDALLSTAGGAWTSWGDIAVELPGPAAEFSAELTIFGASLPLEFTAVPGVADGDVVLTPDAIRIGALELTADTLAQAPIDLGALAQPLTLCRGDALPDGLDVTAADVSDGRLEIGLTFSDGVFADLDALAAARCA</sequence>
<dbReference type="RefSeq" id="WP_345439592.1">
    <property type="nucleotide sequence ID" value="NZ_BAABKO010000004.1"/>
</dbReference>